<name>R7W6G9_AEGTA</name>
<proteinExistence type="predicted"/>
<dbReference type="InterPro" id="IPR055290">
    <property type="entry name" value="At3g26010-like"/>
</dbReference>
<organism evidence="1">
    <name type="scientific">Aegilops tauschii</name>
    <name type="common">Tausch's goatgrass</name>
    <name type="synonym">Aegilops squarrosa</name>
    <dbReference type="NCBI Taxonomy" id="37682"/>
    <lineage>
        <taxon>Eukaryota</taxon>
        <taxon>Viridiplantae</taxon>
        <taxon>Streptophyta</taxon>
        <taxon>Embryophyta</taxon>
        <taxon>Tracheophyta</taxon>
        <taxon>Spermatophyta</taxon>
        <taxon>Magnoliopsida</taxon>
        <taxon>Liliopsida</taxon>
        <taxon>Poales</taxon>
        <taxon>Poaceae</taxon>
        <taxon>BOP clade</taxon>
        <taxon>Pooideae</taxon>
        <taxon>Triticodae</taxon>
        <taxon>Triticeae</taxon>
        <taxon>Triticinae</taxon>
        <taxon>Aegilops</taxon>
    </lineage>
</organism>
<dbReference type="ExpressionAtlas" id="R7W6G9">
    <property type="expression patterns" value="baseline"/>
</dbReference>
<dbReference type="InterPro" id="IPR036047">
    <property type="entry name" value="F-box-like_dom_sf"/>
</dbReference>
<dbReference type="EnsemblPlants" id="EMT03436">
    <property type="protein sequence ID" value="EMT03436"/>
    <property type="gene ID" value="F775_20326"/>
</dbReference>
<dbReference type="SMART" id="SM00256">
    <property type="entry name" value="FBOX"/>
    <property type="match status" value="1"/>
</dbReference>
<dbReference type="PANTHER" id="PTHR35546">
    <property type="entry name" value="F-BOX PROTEIN INTERACTION DOMAIN PROTEIN-RELATED"/>
    <property type="match status" value="1"/>
</dbReference>
<evidence type="ECO:0000313" key="1">
    <source>
        <dbReference type="EnsemblPlants" id="EMT03436"/>
    </source>
</evidence>
<dbReference type="AlphaFoldDB" id="R7W6G9"/>
<dbReference type="CDD" id="cd22157">
    <property type="entry name" value="F-box_AtFBW1-like"/>
    <property type="match status" value="1"/>
</dbReference>
<dbReference type="Gene3D" id="1.20.1280.50">
    <property type="match status" value="1"/>
</dbReference>
<reference evidence="1" key="1">
    <citation type="submission" date="2015-06" db="UniProtKB">
        <authorList>
            <consortium name="EnsemblPlants"/>
        </authorList>
    </citation>
    <scope>IDENTIFICATION</scope>
</reference>
<dbReference type="SUPFAM" id="SSF81383">
    <property type="entry name" value="F-box domain"/>
    <property type="match status" value="1"/>
</dbReference>
<sequence length="456" mass="52271">MVASDSLPGPEASLRPHPENALALHPHLTPAGEERASPLAEISRLLLVDVLLRAWHSKSIIHICRGQRGEAGEMDTENGFLAAKLTDDLVVEILSRLPFKSFCRFKCVCKAWLAFSSNPDYCKKLLKIPMGLLYQRRYDEFDNDFDDSAIKLASLPHNDKEFDEALSFLPQYEQLELMDSCNGLVLCKYKSSCTPFGICRFIVCNLATREWKVLPDTPPSDYDPSWSTKFYIFNFQRLSTRYWAFGPVKLQVFSSDLNTRFLDDTSVLSETKVYRLHMFIDGALYVHTGLHDILVLKSLEETSSGIPPSLRTIKLPHEDGAFMGRFGQCCFGQSSGALHYALPEEDARAILVWSLDADEPYEWSLKYRLNMSQAFGRDNLRQHDARHWKCDYAVVSLDLERDGIFLFDKREDKIRLYKISTGELTDIQPEDHRSRFLNNKYYHYVASYSKLPALTV</sequence>
<protein>
    <submittedName>
        <fullName evidence="1">Uncharacterized protein</fullName>
    </submittedName>
</protein>
<dbReference type="PANTHER" id="PTHR35546:SF8">
    <property type="entry name" value="F-BOX DOMAIN-CONTAINING PROTEIN"/>
    <property type="match status" value="1"/>
</dbReference>
<dbReference type="Pfam" id="PF00646">
    <property type="entry name" value="F-box"/>
    <property type="match status" value="1"/>
</dbReference>
<accession>R7W6G9</accession>
<dbReference type="InterPro" id="IPR001810">
    <property type="entry name" value="F-box_dom"/>
</dbReference>